<dbReference type="AlphaFoldDB" id="A0A921E9G3"/>
<feature type="signal peptide" evidence="1">
    <location>
        <begin position="1"/>
        <end position="19"/>
    </location>
</feature>
<sequence>MKKSILTLCMLVCAILAYAKPPRLAVESLFDGSYNGKKGISVTTVKSEKNYFRSIEVREGNPDLINKIEKLVDEDVKRASNFTETHSEKIHERVFQIPNNGKTINVGVTVYRLKQRVELFIQGYPEAFK</sequence>
<dbReference type="EMBL" id="DYXT01000039">
    <property type="protein sequence ID" value="HJE39605.1"/>
    <property type="molecule type" value="Genomic_DNA"/>
</dbReference>
<dbReference type="Proteomes" id="UP000711407">
    <property type="component" value="Unassembled WGS sequence"/>
</dbReference>
<evidence type="ECO:0000313" key="3">
    <source>
        <dbReference type="Proteomes" id="UP000711407"/>
    </source>
</evidence>
<dbReference type="Pfam" id="PF19603">
    <property type="entry name" value="DUF6108"/>
    <property type="match status" value="1"/>
</dbReference>
<reference evidence="2" key="2">
    <citation type="submission" date="2021-09" db="EMBL/GenBank/DDBJ databases">
        <authorList>
            <person name="Gilroy R."/>
        </authorList>
    </citation>
    <scope>NUCLEOTIDE SEQUENCE</scope>
    <source>
        <strain evidence="2">4100</strain>
    </source>
</reference>
<name>A0A921E9G3_9BACT</name>
<dbReference type="InterPro" id="IPR046090">
    <property type="entry name" value="DUF6108"/>
</dbReference>
<protein>
    <submittedName>
        <fullName evidence="2">Uncharacterized protein</fullName>
    </submittedName>
</protein>
<organism evidence="2 3">
    <name type="scientific">Candidatus Amulumruptor caecigallinarius</name>
    <dbReference type="NCBI Taxonomy" id="2109911"/>
    <lineage>
        <taxon>Bacteria</taxon>
        <taxon>Pseudomonadati</taxon>
        <taxon>Bacteroidota</taxon>
        <taxon>Bacteroidia</taxon>
        <taxon>Bacteroidales</taxon>
        <taxon>Muribaculaceae</taxon>
        <taxon>Candidatus Amulumruptor</taxon>
    </lineage>
</organism>
<comment type="caution">
    <text evidence="2">The sequence shown here is derived from an EMBL/GenBank/DDBJ whole genome shotgun (WGS) entry which is preliminary data.</text>
</comment>
<evidence type="ECO:0000256" key="1">
    <source>
        <dbReference type="SAM" id="SignalP"/>
    </source>
</evidence>
<accession>A0A921E9G3</accession>
<evidence type="ECO:0000313" key="2">
    <source>
        <dbReference type="EMBL" id="HJE39605.1"/>
    </source>
</evidence>
<proteinExistence type="predicted"/>
<gene>
    <name evidence="2" type="ORF">K8V47_07620</name>
</gene>
<keyword evidence="1" id="KW-0732">Signal</keyword>
<reference evidence="2" key="1">
    <citation type="journal article" date="2021" name="PeerJ">
        <title>Extensive microbial diversity within the chicken gut microbiome revealed by metagenomics and culture.</title>
        <authorList>
            <person name="Gilroy R."/>
            <person name="Ravi A."/>
            <person name="Getino M."/>
            <person name="Pursley I."/>
            <person name="Horton D.L."/>
            <person name="Alikhan N.F."/>
            <person name="Baker D."/>
            <person name="Gharbi K."/>
            <person name="Hall N."/>
            <person name="Watson M."/>
            <person name="Adriaenssens E.M."/>
            <person name="Foster-Nyarko E."/>
            <person name="Jarju S."/>
            <person name="Secka A."/>
            <person name="Antonio M."/>
            <person name="Oren A."/>
            <person name="Chaudhuri R.R."/>
            <person name="La Ragione R."/>
            <person name="Hildebrand F."/>
            <person name="Pallen M.J."/>
        </authorList>
    </citation>
    <scope>NUCLEOTIDE SEQUENCE</scope>
    <source>
        <strain evidence="2">4100</strain>
    </source>
</reference>
<feature type="chain" id="PRO_5037781087" evidence="1">
    <location>
        <begin position="20"/>
        <end position="129"/>
    </location>
</feature>